<dbReference type="RefSeq" id="WP_168062112.1">
    <property type="nucleotide sequence ID" value="NZ_VTOW01000003.1"/>
</dbReference>
<dbReference type="CDD" id="cd06587">
    <property type="entry name" value="VOC"/>
    <property type="match status" value="1"/>
</dbReference>
<dbReference type="AlphaFoldDB" id="A0A7X6DSJ1"/>
<dbReference type="SUPFAM" id="SSF54593">
    <property type="entry name" value="Glyoxalase/Bleomycin resistance protein/Dihydroxybiphenyl dioxygenase"/>
    <property type="match status" value="1"/>
</dbReference>
<gene>
    <name evidence="2" type="ORF">MNODULE_17035</name>
</gene>
<keyword evidence="3" id="KW-1185">Reference proteome</keyword>
<evidence type="ECO:0000313" key="2">
    <source>
        <dbReference type="EMBL" id="NKE72457.1"/>
    </source>
</evidence>
<evidence type="ECO:0000259" key="1">
    <source>
        <dbReference type="PROSITE" id="PS51819"/>
    </source>
</evidence>
<dbReference type="Proteomes" id="UP000534783">
    <property type="component" value="Unassembled WGS sequence"/>
</dbReference>
<dbReference type="Gene3D" id="3.10.180.10">
    <property type="entry name" value="2,3-Dihydroxybiphenyl 1,2-Dioxygenase, domain 1"/>
    <property type="match status" value="1"/>
</dbReference>
<accession>A0A7X6DSJ1</accession>
<proteinExistence type="predicted"/>
<evidence type="ECO:0000313" key="3">
    <source>
        <dbReference type="Proteomes" id="UP000534783"/>
    </source>
</evidence>
<protein>
    <submittedName>
        <fullName evidence="2">VOC family protein</fullName>
    </submittedName>
</protein>
<feature type="domain" description="VOC" evidence="1">
    <location>
        <begin position="12"/>
        <end position="131"/>
    </location>
</feature>
<dbReference type="EMBL" id="VTOW01000003">
    <property type="protein sequence ID" value="NKE72457.1"/>
    <property type="molecule type" value="Genomic_DNA"/>
</dbReference>
<reference evidence="2 3" key="1">
    <citation type="journal article" date="2020" name="Nature">
        <title>Bacterial chemolithoautotrophy via manganese oxidation.</title>
        <authorList>
            <person name="Yu H."/>
            <person name="Leadbetter J.R."/>
        </authorList>
    </citation>
    <scope>NUCLEOTIDE SEQUENCE [LARGE SCALE GENOMIC DNA]</scope>
    <source>
        <strain evidence="2 3">Mn-1</strain>
    </source>
</reference>
<dbReference type="InterPro" id="IPR029068">
    <property type="entry name" value="Glyas_Bleomycin-R_OHBP_Dase"/>
</dbReference>
<dbReference type="InterPro" id="IPR004360">
    <property type="entry name" value="Glyas_Fos-R_dOase_dom"/>
</dbReference>
<dbReference type="InterPro" id="IPR050383">
    <property type="entry name" value="GlyoxalaseI/FosfomycinResist"/>
</dbReference>
<dbReference type="PROSITE" id="PS51819">
    <property type="entry name" value="VOC"/>
    <property type="match status" value="1"/>
</dbReference>
<dbReference type="PANTHER" id="PTHR21366">
    <property type="entry name" value="GLYOXALASE FAMILY PROTEIN"/>
    <property type="match status" value="1"/>
</dbReference>
<sequence length="138" mass="15559">MSHEKQPLPLKGLRHLALKVTDIGKSRRFYEGILGMRIVWEPDPENLYLSFGSDNLALHQIPPGETPAEEKGQRLDHFGFIAENESVVDAMAIKMERAGVPIVKPVKRHRDGSYSFYMADPDGNVIQVLYEPHISPLP</sequence>
<organism evidence="2 3">
    <name type="scientific">Candidatus Manganitrophus noduliformans</name>
    <dbReference type="NCBI Taxonomy" id="2606439"/>
    <lineage>
        <taxon>Bacteria</taxon>
        <taxon>Pseudomonadati</taxon>
        <taxon>Nitrospirota</taxon>
        <taxon>Nitrospiria</taxon>
        <taxon>Candidatus Troglogloeales</taxon>
        <taxon>Candidatus Manganitrophaceae</taxon>
        <taxon>Candidatus Manganitrophus</taxon>
    </lineage>
</organism>
<dbReference type="Pfam" id="PF00903">
    <property type="entry name" value="Glyoxalase"/>
    <property type="match status" value="1"/>
</dbReference>
<dbReference type="InterPro" id="IPR037523">
    <property type="entry name" value="VOC_core"/>
</dbReference>
<comment type="caution">
    <text evidence="2">The sequence shown here is derived from an EMBL/GenBank/DDBJ whole genome shotgun (WGS) entry which is preliminary data.</text>
</comment>
<name>A0A7X6DSJ1_9BACT</name>